<proteinExistence type="predicted"/>
<evidence type="ECO:0000313" key="4">
    <source>
        <dbReference type="Proteomes" id="UP000324973"/>
    </source>
</evidence>
<keyword evidence="1" id="KW-0732">Signal</keyword>
<keyword evidence="4" id="KW-1185">Reference proteome</keyword>
<organism evidence="3 4">
    <name type="scientific">Luteimonas viscosa</name>
    <dbReference type="NCBI Taxonomy" id="1132694"/>
    <lineage>
        <taxon>Bacteria</taxon>
        <taxon>Pseudomonadati</taxon>
        <taxon>Pseudomonadota</taxon>
        <taxon>Gammaproteobacteria</taxon>
        <taxon>Lysobacterales</taxon>
        <taxon>Lysobacteraceae</taxon>
        <taxon>Luteimonas</taxon>
    </lineage>
</organism>
<dbReference type="SMART" id="SM00054">
    <property type="entry name" value="EFh"/>
    <property type="match status" value="2"/>
</dbReference>
<feature type="signal peptide" evidence="1">
    <location>
        <begin position="1"/>
        <end position="22"/>
    </location>
</feature>
<dbReference type="Pfam" id="PF13202">
    <property type="entry name" value="EF-hand_5"/>
    <property type="match status" value="1"/>
</dbReference>
<dbReference type="InterPro" id="IPR011992">
    <property type="entry name" value="EF-hand-dom_pair"/>
</dbReference>
<gene>
    <name evidence="3" type="ORF">FZO89_09895</name>
</gene>
<dbReference type="GO" id="GO:0005509">
    <property type="term" value="F:calcium ion binding"/>
    <property type="evidence" value="ECO:0007669"/>
    <property type="project" value="InterPro"/>
</dbReference>
<dbReference type="PROSITE" id="PS51257">
    <property type="entry name" value="PROKAR_LIPOPROTEIN"/>
    <property type="match status" value="1"/>
</dbReference>
<reference evidence="3 4" key="1">
    <citation type="submission" date="2019-08" db="EMBL/GenBank/DDBJ databases">
        <title>Luteimonas viscosus sp. nov., isolated from soil of a sunflower field.</title>
        <authorList>
            <person name="Jianli Z."/>
            <person name="Ying Z."/>
        </authorList>
    </citation>
    <scope>NUCLEOTIDE SEQUENCE [LARGE SCALE GENOMIC DNA]</scope>
    <source>
        <strain evidence="3 4">XBU10</strain>
    </source>
</reference>
<dbReference type="RefSeq" id="WP_149104124.1">
    <property type="nucleotide sequence ID" value="NZ_VTFT01000001.1"/>
</dbReference>
<dbReference type="OrthoDB" id="6025648at2"/>
<evidence type="ECO:0000259" key="2">
    <source>
        <dbReference type="PROSITE" id="PS50222"/>
    </source>
</evidence>
<comment type="caution">
    <text evidence="3">The sequence shown here is derived from an EMBL/GenBank/DDBJ whole genome shotgun (WGS) entry which is preliminary data.</text>
</comment>
<dbReference type="InterPro" id="IPR002048">
    <property type="entry name" value="EF_hand_dom"/>
</dbReference>
<feature type="chain" id="PRO_5022979637" description="EF-hand domain-containing protein" evidence="1">
    <location>
        <begin position="23"/>
        <end position="93"/>
    </location>
</feature>
<dbReference type="EMBL" id="VTFT01000001">
    <property type="protein sequence ID" value="TYT27576.1"/>
    <property type="molecule type" value="Genomic_DNA"/>
</dbReference>
<dbReference type="InterPro" id="IPR018247">
    <property type="entry name" value="EF_Hand_1_Ca_BS"/>
</dbReference>
<evidence type="ECO:0000256" key="1">
    <source>
        <dbReference type="SAM" id="SignalP"/>
    </source>
</evidence>
<sequence>MRPTFLLATALALAALSSSACAQRQLTDDQRQQMLERWQAADRNGDGVIDRAEAEAGLPRIYKNFDKLDSDGDGRLTPEELRAMAQRFGERRR</sequence>
<evidence type="ECO:0000313" key="3">
    <source>
        <dbReference type="EMBL" id="TYT27576.1"/>
    </source>
</evidence>
<dbReference type="AlphaFoldDB" id="A0A5D4XSK9"/>
<protein>
    <recommendedName>
        <fullName evidence="2">EF-hand domain-containing protein</fullName>
    </recommendedName>
</protein>
<dbReference type="PROSITE" id="PS00018">
    <property type="entry name" value="EF_HAND_1"/>
    <property type="match status" value="1"/>
</dbReference>
<feature type="domain" description="EF-hand" evidence="2">
    <location>
        <begin position="56"/>
        <end position="91"/>
    </location>
</feature>
<dbReference type="Proteomes" id="UP000324973">
    <property type="component" value="Unassembled WGS sequence"/>
</dbReference>
<dbReference type="Pfam" id="PF13405">
    <property type="entry name" value="EF-hand_6"/>
    <property type="match status" value="1"/>
</dbReference>
<dbReference type="SUPFAM" id="SSF47473">
    <property type="entry name" value="EF-hand"/>
    <property type="match status" value="1"/>
</dbReference>
<dbReference type="PROSITE" id="PS50222">
    <property type="entry name" value="EF_HAND_2"/>
    <property type="match status" value="1"/>
</dbReference>
<dbReference type="Gene3D" id="1.10.238.10">
    <property type="entry name" value="EF-hand"/>
    <property type="match status" value="2"/>
</dbReference>
<name>A0A5D4XSK9_9GAMM</name>
<accession>A0A5D4XSK9</accession>